<dbReference type="SUPFAM" id="SSF53474">
    <property type="entry name" value="alpha/beta-Hydrolases"/>
    <property type="match status" value="1"/>
</dbReference>
<evidence type="ECO:0000313" key="3">
    <source>
        <dbReference type="EMBL" id="MFC3152314.1"/>
    </source>
</evidence>
<evidence type="ECO:0000259" key="2">
    <source>
        <dbReference type="Pfam" id="PF00561"/>
    </source>
</evidence>
<proteinExistence type="predicted"/>
<feature type="chain" id="PRO_5045061811" evidence="1">
    <location>
        <begin position="23"/>
        <end position="247"/>
    </location>
</feature>
<dbReference type="PANTHER" id="PTHR37946">
    <property type="entry name" value="SLL1969 PROTEIN"/>
    <property type="match status" value="1"/>
</dbReference>
<feature type="signal peptide" evidence="1">
    <location>
        <begin position="1"/>
        <end position="22"/>
    </location>
</feature>
<feature type="domain" description="AB hydrolase-1" evidence="2">
    <location>
        <begin position="34"/>
        <end position="127"/>
    </location>
</feature>
<dbReference type="EMBL" id="JBHRSZ010000006">
    <property type="protein sequence ID" value="MFC3152314.1"/>
    <property type="molecule type" value="Genomic_DNA"/>
</dbReference>
<dbReference type="Pfam" id="PF00561">
    <property type="entry name" value="Abhydrolase_1"/>
    <property type="match status" value="1"/>
</dbReference>
<accession>A0ABV7HEK0</accession>
<organism evidence="3 4">
    <name type="scientific">Litoribrevibacter euphylliae</name>
    <dbReference type="NCBI Taxonomy" id="1834034"/>
    <lineage>
        <taxon>Bacteria</taxon>
        <taxon>Pseudomonadati</taxon>
        <taxon>Pseudomonadota</taxon>
        <taxon>Gammaproteobacteria</taxon>
        <taxon>Oceanospirillales</taxon>
        <taxon>Oceanospirillaceae</taxon>
        <taxon>Litoribrevibacter</taxon>
    </lineage>
</organism>
<keyword evidence="4" id="KW-1185">Reference proteome</keyword>
<dbReference type="RefSeq" id="WP_386722241.1">
    <property type="nucleotide sequence ID" value="NZ_JBHRSZ010000006.1"/>
</dbReference>
<dbReference type="InterPro" id="IPR029058">
    <property type="entry name" value="AB_hydrolase_fold"/>
</dbReference>
<dbReference type="InterPro" id="IPR000073">
    <property type="entry name" value="AB_hydrolase_1"/>
</dbReference>
<evidence type="ECO:0000256" key="1">
    <source>
        <dbReference type="SAM" id="SignalP"/>
    </source>
</evidence>
<dbReference type="Gene3D" id="3.40.50.1820">
    <property type="entry name" value="alpha/beta hydrolase"/>
    <property type="match status" value="1"/>
</dbReference>
<evidence type="ECO:0000313" key="4">
    <source>
        <dbReference type="Proteomes" id="UP001595476"/>
    </source>
</evidence>
<dbReference type="Proteomes" id="UP001595476">
    <property type="component" value="Unassembled WGS sequence"/>
</dbReference>
<comment type="caution">
    <text evidence="3">The sequence shown here is derived from an EMBL/GenBank/DDBJ whole genome shotgun (WGS) entry which is preliminary data.</text>
</comment>
<gene>
    <name evidence="3" type="ORF">ACFOEK_14860</name>
</gene>
<dbReference type="PANTHER" id="PTHR37946:SF1">
    <property type="entry name" value="SLL1969 PROTEIN"/>
    <property type="match status" value="1"/>
</dbReference>
<reference evidence="4" key="1">
    <citation type="journal article" date="2019" name="Int. J. Syst. Evol. Microbiol.">
        <title>The Global Catalogue of Microorganisms (GCM) 10K type strain sequencing project: providing services to taxonomists for standard genome sequencing and annotation.</title>
        <authorList>
            <consortium name="The Broad Institute Genomics Platform"/>
            <consortium name="The Broad Institute Genome Sequencing Center for Infectious Disease"/>
            <person name="Wu L."/>
            <person name="Ma J."/>
        </authorList>
    </citation>
    <scope>NUCLEOTIDE SEQUENCE [LARGE SCALE GENOMIC DNA]</scope>
    <source>
        <strain evidence="4">KCTC 52438</strain>
    </source>
</reference>
<name>A0ABV7HEK0_9GAMM</name>
<protein>
    <submittedName>
        <fullName evidence="3">Esterase/lipase family protein</fullName>
    </submittedName>
</protein>
<keyword evidence="1" id="KW-0732">Signal</keyword>
<sequence>MFRRRPLIQILTLFALSLPAYAFDIPANHNNECVVLLHGLAKSKHSMKKLDKALQTAGYATVNYDYPSRSDSIPSLAETHINNALSQCPKALKIHFVTHSMGGILVRQYLADHSIPNLGRVVMLGPPNQGSEVVDKLHNLPGFEWIGGPSSLQLGTQENSTPAQLGPANFELGVIAGSRTANPILSLWLPGSDDGKVTVANTKLEGMKQHIVLPVTHPFMMKNRKVIAQVKHFLAQGQFATETIQGT</sequence>